<accession>A0AA38XPK3</accession>
<comment type="caution">
    <text evidence="7">The sequence shown here is derived from an EMBL/GenBank/DDBJ whole genome shotgun (WGS) entry which is preliminary data.</text>
</comment>
<dbReference type="PANTHER" id="PTHR11266">
    <property type="entry name" value="PEROXISOMAL MEMBRANE PROTEIN 2, PXMP2 MPV17"/>
    <property type="match status" value="1"/>
</dbReference>
<feature type="transmembrane region" description="Helical" evidence="6">
    <location>
        <begin position="300"/>
        <end position="320"/>
    </location>
</feature>
<dbReference type="AlphaFoldDB" id="A0AA38XPK3"/>
<proteinExistence type="inferred from homology"/>
<sequence length="388" mass="43676">MDVTEEFHLEGVPTGQDPSTVEFRAVVVLQRTPPSLISSYCAENRVPSSGGIAIIFRTQAAGFRWIIMMSAHREFTRRARLCLFVADEIPFDMLHDILVQRSKRRNLTRVSSWDKALNARAQAAPSFGLRSFHAFALTSLFHQFIVLFAITGDLKKRKLTAVRSETLDLQDPFVPIHGFHSISMTMSKPSKSPPLTSEHSPSSKLLRTTLEGAVLSAVSNSLAQGLKAYREGWSSVDPVAFVQFIILAIITTPPNYKWQSWLEETFPTYPERANPQKAGKKEDDTLPKDEKTALSIPNTIAKFVLDQTFGAVFNTVWFIFMINLLRGQSFNHIITLVQRDFLSMIMAGYKFWPIITIMNLVVVPFDQRMLVGGLAGLVWGMYISLTQM</sequence>
<dbReference type="Pfam" id="PF04117">
    <property type="entry name" value="Mpv17_PMP22"/>
    <property type="match status" value="1"/>
</dbReference>
<feature type="transmembrane region" description="Helical" evidence="6">
    <location>
        <begin position="132"/>
        <end position="150"/>
    </location>
</feature>
<comment type="subcellular location">
    <subcellularLocation>
        <location evidence="1">Membrane</location>
        <topology evidence="1">Multi-pass membrane protein</topology>
    </subcellularLocation>
</comment>
<protein>
    <submittedName>
        <fullName evidence="7">Uncharacterized protein</fullName>
    </submittedName>
</protein>
<evidence type="ECO:0000313" key="7">
    <source>
        <dbReference type="EMBL" id="KAJ9617254.1"/>
    </source>
</evidence>
<keyword evidence="4 6" id="KW-1133">Transmembrane helix</keyword>
<organism evidence="7 8">
    <name type="scientific">Cladophialophora chaetospira</name>
    <dbReference type="NCBI Taxonomy" id="386627"/>
    <lineage>
        <taxon>Eukaryota</taxon>
        <taxon>Fungi</taxon>
        <taxon>Dikarya</taxon>
        <taxon>Ascomycota</taxon>
        <taxon>Pezizomycotina</taxon>
        <taxon>Eurotiomycetes</taxon>
        <taxon>Chaetothyriomycetidae</taxon>
        <taxon>Chaetothyriales</taxon>
        <taxon>Herpotrichiellaceae</taxon>
        <taxon>Cladophialophora</taxon>
    </lineage>
</organism>
<evidence type="ECO:0000256" key="2">
    <source>
        <dbReference type="ARBA" id="ARBA00006824"/>
    </source>
</evidence>
<comment type="similarity">
    <text evidence="2">Belongs to the peroxisomal membrane protein PXMP2/4 family.</text>
</comment>
<dbReference type="InterPro" id="IPR007248">
    <property type="entry name" value="Mpv17_PMP22"/>
</dbReference>
<keyword evidence="5 6" id="KW-0472">Membrane</keyword>
<evidence type="ECO:0000313" key="8">
    <source>
        <dbReference type="Proteomes" id="UP001172673"/>
    </source>
</evidence>
<evidence type="ECO:0000256" key="3">
    <source>
        <dbReference type="ARBA" id="ARBA00022692"/>
    </source>
</evidence>
<keyword evidence="3 6" id="KW-0812">Transmembrane</keyword>
<keyword evidence="8" id="KW-1185">Reference proteome</keyword>
<dbReference type="Proteomes" id="UP001172673">
    <property type="component" value="Unassembled WGS sequence"/>
</dbReference>
<evidence type="ECO:0000256" key="1">
    <source>
        <dbReference type="ARBA" id="ARBA00004141"/>
    </source>
</evidence>
<dbReference type="GO" id="GO:0005778">
    <property type="term" value="C:peroxisomal membrane"/>
    <property type="evidence" value="ECO:0007669"/>
    <property type="project" value="TreeGrafter"/>
</dbReference>
<feature type="transmembrane region" description="Helical" evidence="6">
    <location>
        <begin position="341"/>
        <end position="363"/>
    </location>
</feature>
<gene>
    <name evidence="7" type="ORF">H2200_000975</name>
</gene>
<dbReference type="EMBL" id="JAPDRK010000001">
    <property type="protein sequence ID" value="KAJ9617254.1"/>
    <property type="molecule type" value="Genomic_DNA"/>
</dbReference>
<reference evidence="7" key="1">
    <citation type="submission" date="2022-10" db="EMBL/GenBank/DDBJ databases">
        <title>Culturing micro-colonial fungi from biological soil crusts in the Mojave desert and describing Neophaeococcomyces mojavensis, and introducing the new genera and species Taxawa tesnikishii.</title>
        <authorList>
            <person name="Kurbessoian T."/>
            <person name="Stajich J.E."/>
        </authorList>
    </citation>
    <scope>NUCLEOTIDE SEQUENCE</scope>
    <source>
        <strain evidence="7">TK_41</strain>
    </source>
</reference>
<evidence type="ECO:0000256" key="6">
    <source>
        <dbReference type="SAM" id="Phobius"/>
    </source>
</evidence>
<evidence type="ECO:0000256" key="4">
    <source>
        <dbReference type="ARBA" id="ARBA00022989"/>
    </source>
</evidence>
<name>A0AA38XPK3_9EURO</name>
<evidence type="ECO:0000256" key="5">
    <source>
        <dbReference type="ARBA" id="ARBA00023136"/>
    </source>
</evidence>
<feature type="transmembrane region" description="Helical" evidence="6">
    <location>
        <begin position="369"/>
        <end position="385"/>
    </location>
</feature>
<dbReference type="PANTHER" id="PTHR11266:SF80">
    <property type="entry name" value="PEROXISOMAL MEMBRANE PROTEIN 2"/>
    <property type="match status" value="1"/>
</dbReference>